<evidence type="ECO:0000256" key="1">
    <source>
        <dbReference type="ARBA" id="ARBA00005513"/>
    </source>
</evidence>
<dbReference type="EMBL" id="JAHVAH010000001">
    <property type="protein sequence ID" value="MBW0144709.1"/>
    <property type="molecule type" value="Genomic_DNA"/>
</dbReference>
<sequence>MPQIAQIGEIYASQLFWLAIFFGLILIVIGYGMLPKIQATVDARDEKIAADLKEAEDARARADALEEDYRAALDASRAEANKLASEAKATAAKKTEASLKRADTSITKKLDAAAAELAEARAAAMKEVEAVAAEAAQDMVAKIAGLKVDKQTAAAAVAKELTHG</sequence>
<comment type="function">
    <text evidence="11">Component of the F(0) channel, it forms part of the peripheral stalk, linking F(1) to F(0). The b'-subunit is a diverged and duplicated form of b found in plants and photosynthetic bacteria.</text>
</comment>
<dbReference type="PANTHER" id="PTHR33445">
    <property type="entry name" value="ATP SYNTHASE SUBUNIT B', CHLOROPLASTIC"/>
    <property type="match status" value="1"/>
</dbReference>
<evidence type="ECO:0000256" key="7">
    <source>
        <dbReference type="ARBA" id="ARBA00023065"/>
    </source>
</evidence>
<comment type="similarity">
    <text evidence="1 13 14">Belongs to the ATPase B chain family.</text>
</comment>
<evidence type="ECO:0000256" key="10">
    <source>
        <dbReference type="ARBA" id="ARBA00025198"/>
    </source>
</evidence>
<dbReference type="HAMAP" id="MF_01398">
    <property type="entry name" value="ATP_synth_b_bprime"/>
    <property type="match status" value="1"/>
</dbReference>
<dbReference type="Pfam" id="PF00430">
    <property type="entry name" value="ATP-synt_B"/>
    <property type="match status" value="1"/>
</dbReference>
<evidence type="ECO:0000256" key="11">
    <source>
        <dbReference type="ARBA" id="ARBA00025614"/>
    </source>
</evidence>
<keyword evidence="3 13" id="KW-0138">CF(0)</keyword>
<comment type="function">
    <text evidence="10 13">F(1)F(0) ATP synthase produces ATP from ADP in the presence of a proton or sodium gradient. F-type ATPases consist of two structural domains, F(1) containing the extramembraneous catalytic core and F(0) containing the membrane proton channel, linked together by a central stalk and a peripheral stalk. During catalysis, ATP synthesis in the catalytic domain of F(1) is coupled via a rotary mechanism of the central stalk subunits to proton translocation.</text>
</comment>
<dbReference type="InterPro" id="IPR002146">
    <property type="entry name" value="ATP_synth_b/b'su_bac/chlpt"/>
</dbReference>
<evidence type="ECO:0000256" key="9">
    <source>
        <dbReference type="ARBA" id="ARBA00023310"/>
    </source>
</evidence>
<organism evidence="16 17">
    <name type="scientific">Sphingomicrobium clamense</name>
    <dbReference type="NCBI Taxonomy" id="2851013"/>
    <lineage>
        <taxon>Bacteria</taxon>
        <taxon>Pseudomonadati</taxon>
        <taxon>Pseudomonadota</taxon>
        <taxon>Alphaproteobacteria</taxon>
        <taxon>Sphingomonadales</taxon>
        <taxon>Sphingomonadaceae</taxon>
        <taxon>Sphingomicrobium</taxon>
    </lineage>
</organism>
<keyword evidence="9 13" id="KW-0066">ATP synthesis</keyword>
<gene>
    <name evidence="13" type="primary">atpF</name>
    <name evidence="16" type="ORF">KTQ36_05300</name>
</gene>
<evidence type="ECO:0000256" key="2">
    <source>
        <dbReference type="ARBA" id="ARBA00022448"/>
    </source>
</evidence>
<evidence type="ECO:0000313" key="17">
    <source>
        <dbReference type="Proteomes" id="UP000698028"/>
    </source>
</evidence>
<comment type="subunit">
    <text evidence="13">F-type ATPases have 2 components, F(1) - the catalytic core - and F(0) - the membrane proton channel. F(1) has five subunits: alpha(3), beta(3), gamma(1), delta(1), epsilon(1). F(0) has three main subunits: a(1), b(2) and c(10-14). The alpha and beta chains form an alternating ring which encloses part of the gamma chain. F(1) is attached to F(0) by a central stalk formed by the gamma and epsilon chains, while a peripheral stalk is formed by the delta and b chains.</text>
</comment>
<dbReference type="PANTHER" id="PTHR33445:SF1">
    <property type="entry name" value="ATP SYNTHASE SUBUNIT B"/>
    <property type="match status" value="1"/>
</dbReference>
<dbReference type="CDD" id="cd06503">
    <property type="entry name" value="ATP-synt_Fo_b"/>
    <property type="match status" value="1"/>
</dbReference>
<evidence type="ECO:0000256" key="4">
    <source>
        <dbReference type="ARBA" id="ARBA00022692"/>
    </source>
</evidence>
<evidence type="ECO:0000256" key="5">
    <source>
        <dbReference type="ARBA" id="ARBA00022781"/>
    </source>
</evidence>
<keyword evidence="6 13" id="KW-1133">Transmembrane helix</keyword>
<keyword evidence="2 13" id="KW-0813">Transport</keyword>
<keyword evidence="5 13" id="KW-0375">Hydrogen ion transport</keyword>
<evidence type="ECO:0000256" key="3">
    <source>
        <dbReference type="ARBA" id="ARBA00022547"/>
    </source>
</evidence>
<evidence type="ECO:0000256" key="14">
    <source>
        <dbReference type="RuleBase" id="RU003848"/>
    </source>
</evidence>
<evidence type="ECO:0000313" key="16">
    <source>
        <dbReference type="EMBL" id="MBW0144709.1"/>
    </source>
</evidence>
<keyword evidence="4 13" id="KW-0812">Transmembrane</keyword>
<name>A0ABS6V576_9SPHN</name>
<evidence type="ECO:0000256" key="6">
    <source>
        <dbReference type="ARBA" id="ARBA00022989"/>
    </source>
</evidence>
<keyword evidence="7 13" id="KW-0406">Ion transport</keyword>
<dbReference type="RefSeq" id="WP_218632674.1">
    <property type="nucleotide sequence ID" value="NZ_JAHVAH010000001.1"/>
</dbReference>
<feature type="coiled-coil region" evidence="15">
    <location>
        <begin position="48"/>
        <end position="75"/>
    </location>
</feature>
<dbReference type="InterPro" id="IPR050059">
    <property type="entry name" value="ATP_synthase_B_chain"/>
</dbReference>
<proteinExistence type="inferred from homology"/>
<keyword evidence="8 13" id="KW-0472">Membrane</keyword>
<evidence type="ECO:0000256" key="15">
    <source>
        <dbReference type="SAM" id="Coils"/>
    </source>
</evidence>
<evidence type="ECO:0000256" key="13">
    <source>
        <dbReference type="HAMAP-Rule" id="MF_01398"/>
    </source>
</evidence>
<protein>
    <recommendedName>
        <fullName evidence="13">ATP synthase subunit b</fullName>
    </recommendedName>
    <alternativeName>
        <fullName evidence="13">ATP synthase F(0) sector subunit b</fullName>
    </alternativeName>
    <alternativeName>
        <fullName evidence="13">ATPase subunit I</fullName>
    </alternativeName>
    <alternativeName>
        <fullName evidence="13">F-type ATPase subunit b</fullName>
        <shortName evidence="13">F-ATPase subunit b</shortName>
    </alternativeName>
</protein>
<dbReference type="Proteomes" id="UP000698028">
    <property type="component" value="Unassembled WGS sequence"/>
</dbReference>
<comment type="subcellular location">
    <subcellularLocation>
        <location evidence="13">Cell membrane</location>
        <topology evidence="13">Single-pass membrane protein</topology>
    </subcellularLocation>
    <subcellularLocation>
        <location evidence="12">Endomembrane system</location>
        <topology evidence="12">Single-pass membrane protein</topology>
    </subcellularLocation>
</comment>
<reference evidence="16 17" key="1">
    <citation type="submission" date="2021-07" db="EMBL/GenBank/DDBJ databases">
        <title>The draft genome sequence of Sphingomicrobium sp. B8.</title>
        <authorList>
            <person name="Mu L."/>
        </authorList>
    </citation>
    <scope>NUCLEOTIDE SEQUENCE [LARGE SCALE GENOMIC DNA]</scope>
    <source>
        <strain evidence="16 17">B8</strain>
    </source>
</reference>
<evidence type="ECO:0000256" key="8">
    <source>
        <dbReference type="ARBA" id="ARBA00023136"/>
    </source>
</evidence>
<keyword evidence="15" id="KW-0175">Coiled coil</keyword>
<comment type="caution">
    <text evidence="16">The sequence shown here is derived from an EMBL/GenBank/DDBJ whole genome shotgun (WGS) entry which is preliminary data.</text>
</comment>
<evidence type="ECO:0000256" key="12">
    <source>
        <dbReference type="ARBA" id="ARBA00037847"/>
    </source>
</evidence>
<feature type="transmembrane region" description="Helical" evidence="13">
    <location>
        <begin position="15"/>
        <end position="34"/>
    </location>
</feature>
<keyword evidence="17" id="KW-1185">Reference proteome</keyword>
<accession>A0ABS6V576</accession>
<keyword evidence="13" id="KW-1003">Cell membrane</keyword>